<feature type="region of interest" description="Disordered" evidence="2">
    <location>
        <begin position="348"/>
        <end position="368"/>
    </location>
</feature>
<keyword evidence="1" id="KW-0175">Coiled coil</keyword>
<organism evidence="4 5">
    <name type="scientific">Symbiodinium natans</name>
    <dbReference type="NCBI Taxonomy" id="878477"/>
    <lineage>
        <taxon>Eukaryota</taxon>
        <taxon>Sar</taxon>
        <taxon>Alveolata</taxon>
        <taxon>Dinophyceae</taxon>
        <taxon>Suessiales</taxon>
        <taxon>Symbiodiniaceae</taxon>
        <taxon>Symbiodinium</taxon>
    </lineage>
</organism>
<keyword evidence="5" id="KW-1185">Reference proteome</keyword>
<name>A0A812QQ23_9DINO</name>
<keyword evidence="3" id="KW-0812">Transmembrane</keyword>
<keyword evidence="3" id="KW-0472">Membrane</keyword>
<reference evidence="4" key="1">
    <citation type="submission" date="2021-02" db="EMBL/GenBank/DDBJ databases">
        <authorList>
            <person name="Dougan E. K."/>
            <person name="Rhodes N."/>
            <person name="Thang M."/>
            <person name="Chan C."/>
        </authorList>
    </citation>
    <scope>NUCLEOTIDE SEQUENCE</scope>
</reference>
<protein>
    <submittedName>
        <fullName evidence="4">Man1a1 protein</fullName>
    </submittedName>
</protein>
<proteinExistence type="predicted"/>
<feature type="compositionally biased region" description="Pro residues" evidence="2">
    <location>
        <begin position="348"/>
        <end position="358"/>
    </location>
</feature>
<evidence type="ECO:0000256" key="1">
    <source>
        <dbReference type="SAM" id="Coils"/>
    </source>
</evidence>
<evidence type="ECO:0000256" key="2">
    <source>
        <dbReference type="SAM" id="MobiDB-lite"/>
    </source>
</evidence>
<sequence length="461" mass="50377">MVWAAGKLLASKLQVLLQPEGTQTGMTYVTLAAPLLVLLFGLFMTNIRGYLDAKAQNDMPLAKAAAMDLDMALLLQRHGRRIIADQPHADWRKLKLRQALGRASRFLWKMEEALDYGTGNSRPATRQAATTGVIALNLAELSCKKKQALDQQLADLVHVVGPFQAQQAASESKNIVTRTNLGHMPSRLPAGFTCTLYNMMLRYHLVGYLHKLLRRVLAAAFVSASCKAMRESASENGKRGRLRVFSEAEDELGIGTLLGDYEEQGGNTDPKLLQVSVYVYYWDTRDGLEFSGWWFGDKVGGSQVWSRATDNSKAPPERGWKVPWDGEAIEGLLCVEVLNAGLAQPVSAPPAPVPPPKAAPMKAKVQEPDDVDKDLLKERIRLATDRVASAEAEAEQVVKAAKEMVSAEARNGGSWQQLAASAWQLQHLPAGGAPEQDADEVVIQEAESQLRAQMARAAATE</sequence>
<dbReference type="AlphaFoldDB" id="A0A812QQ23"/>
<keyword evidence="3" id="KW-1133">Transmembrane helix</keyword>
<evidence type="ECO:0000313" key="4">
    <source>
        <dbReference type="EMBL" id="CAE7397756.1"/>
    </source>
</evidence>
<gene>
    <name evidence="4" type="primary">Man1a1</name>
    <name evidence="4" type="ORF">SNAT2548_LOCUS21656</name>
</gene>
<evidence type="ECO:0000313" key="5">
    <source>
        <dbReference type="Proteomes" id="UP000604046"/>
    </source>
</evidence>
<comment type="caution">
    <text evidence="4">The sequence shown here is derived from an EMBL/GenBank/DDBJ whole genome shotgun (WGS) entry which is preliminary data.</text>
</comment>
<dbReference type="EMBL" id="CAJNDS010002259">
    <property type="protein sequence ID" value="CAE7397756.1"/>
    <property type="molecule type" value="Genomic_DNA"/>
</dbReference>
<evidence type="ECO:0000256" key="3">
    <source>
        <dbReference type="SAM" id="Phobius"/>
    </source>
</evidence>
<accession>A0A812QQ23</accession>
<feature type="transmembrane region" description="Helical" evidence="3">
    <location>
        <begin position="25"/>
        <end position="44"/>
    </location>
</feature>
<dbReference type="Proteomes" id="UP000604046">
    <property type="component" value="Unassembled WGS sequence"/>
</dbReference>
<feature type="coiled-coil region" evidence="1">
    <location>
        <begin position="373"/>
        <end position="410"/>
    </location>
</feature>